<evidence type="ECO:0000313" key="3">
    <source>
        <dbReference type="EMBL" id="GER03022.1"/>
    </source>
</evidence>
<evidence type="ECO:0008006" key="5">
    <source>
        <dbReference type="Google" id="ProtNLM"/>
    </source>
</evidence>
<protein>
    <recommendedName>
        <fullName evidence="5">Lipoprotein</fullName>
    </recommendedName>
</protein>
<dbReference type="EMBL" id="BKCN01000002">
    <property type="protein sequence ID" value="GER03022.1"/>
    <property type="molecule type" value="Genomic_DNA"/>
</dbReference>
<dbReference type="PROSITE" id="PS51257">
    <property type="entry name" value="PROKAR_LIPOPROTEIN"/>
    <property type="match status" value="1"/>
</dbReference>
<accession>A0A5A7N424</accession>
<proteinExistence type="predicted"/>
<evidence type="ECO:0000256" key="1">
    <source>
        <dbReference type="SAM" id="MobiDB-lite"/>
    </source>
</evidence>
<comment type="caution">
    <text evidence="3">The sequence shown here is derived from an EMBL/GenBank/DDBJ whole genome shotgun (WGS) entry which is preliminary data.</text>
</comment>
<name>A0A5A7N424_9PROT</name>
<dbReference type="AlphaFoldDB" id="A0A5A7N424"/>
<feature type="region of interest" description="Disordered" evidence="1">
    <location>
        <begin position="31"/>
        <end position="51"/>
    </location>
</feature>
<evidence type="ECO:0000256" key="2">
    <source>
        <dbReference type="SAM" id="SignalP"/>
    </source>
</evidence>
<feature type="signal peptide" evidence="2">
    <location>
        <begin position="1"/>
        <end position="26"/>
    </location>
</feature>
<gene>
    <name evidence="3" type="ORF">JCM17846_07040</name>
</gene>
<keyword evidence="4" id="KW-1185">Reference proteome</keyword>
<feature type="chain" id="PRO_5022763535" description="Lipoprotein" evidence="2">
    <location>
        <begin position="27"/>
        <end position="108"/>
    </location>
</feature>
<keyword evidence="2" id="KW-0732">Signal</keyword>
<sequence>MVQKSALYRLILGGASALALSIAVSACDNAGNQNNQTSQSESPASEQVQTESQRLYSFFEQAFEEDLARSPMRQAYLGRKTEDYGKWMICRINLPMRLWRSINSALKR</sequence>
<organism evidence="3 4">
    <name type="scientific">Iodidimonas nitroreducens</name>
    <dbReference type="NCBI Taxonomy" id="1236968"/>
    <lineage>
        <taxon>Bacteria</taxon>
        <taxon>Pseudomonadati</taxon>
        <taxon>Pseudomonadota</taxon>
        <taxon>Alphaproteobacteria</taxon>
        <taxon>Iodidimonadales</taxon>
        <taxon>Iodidimonadaceae</taxon>
        <taxon>Iodidimonas</taxon>
    </lineage>
</organism>
<evidence type="ECO:0000313" key="4">
    <source>
        <dbReference type="Proteomes" id="UP000324996"/>
    </source>
</evidence>
<reference evidence="3 4" key="1">
    <citation type="submission" date="2019-09" db="EMBL/GenBank/DDBJ databases">
        <title>NBRP : Genome information of microbial organism related human and environment.</title>
        <authorList>
            <person name="Hattori M."/>
            <person name="Oshima K."/>
            <person name="Inaba H."/>
            <person name="Suda W."/>
            <person name="Sakamoto M."/>
            <person name="Iino T."/>
            <person name="Kitahara M."/>
            <person name="Oshida Y."/>
            <person name="Iida T."/>
            <person name="Kudo T."/>
            <person name="Itoh T."/>
            <person name="Ohkuma M."/>
        </authorList>
    </citation>
    <scope>NUCLEOTIDE SEQUENCE [LARGE SCALE GENOMIC DNA]</scope>
    <source>
        <strain evidence="3 4">Q-1</strain>
    </source>
</reference>
<dbReference type="Proteomes" id="UP000324996">
    <property type="component" value="Unassembled WGS sequence"/>
</dbReference>